<feature type="transmembrane region" description="Helical" evidence="2">
    <location>
        <begin position="986"/>
        <end position="1010"/>
    </location>
</feature>
<dbReference type="PRINTS" id="PR00702">
    <property type="entry name" value="ACRIFLAVINRP"/>
</dbReference>
<evidence type="ECO:0000256" key="2">
    <source>
        <dbReference type="SAM" id="Phobius"/>
    </source>
</evidence>
<gene>
    <name evidence="3" type="ORF">EPICR_10361</name>
</gene>
<feature type="transmembrane region" description="Helical" evidence="2">
    <location>
        <begin position="357"/>
        <end position="378"/>
    </location>
</feature>
<feature type="transmembrane region" description="Helical" evidence="2">
    <location>
        <begin position="329"/>
        <end position="350"/>
    </location>
</feature>
<sequence length="1230" mass="134813">MAFFRFILERGRIFTLLAVFLPLIAGTYAYKVMPKEGEPEISAPHAIIITPYPGASPAEVESLITNPMEEELSGLKNVDETRSSSGEGVSVVVVDFEVDADLEASLQRVREKVSDARKELPEDAEESTVEEINFSDLPIILVSIAGDMDPIRLRRLAMDAADELELAPGVLSADVAGGRTREIQIYLDPSRLERHGLDALDVFAAVKRADVNIPAGRLETPGRRFVLRTLTEIKHAADYGDIPVIRRGGRVVRVRDVGVVVDGHSEDVSYSRVDGESSVSLAVKKRAGANILETSENIRRKMSEIEKKFPSGVKAVVTAEQAKYIRQGFSAMSDSAVFGLIIVICVLYFAMGFRNSVITSLSIPLSLLLTFIFLNAMGMSNNNMVRFALVLCIGLLVDNAIIVVENIYHHYQTGKDKVTAVIEGASEIALPVISATLTTMAAFLPMLLMTGVTGEYMGFLPKTVSIALLASLAVALVANPLILARFMKRTEKKGRIADPEDDLRRLKRLYVRAVSFSLNHRFLLVGVTLLGLVWVGYMMASKKVEVEMFPEVDFDYIYITIETPAGTHVDITDSIARRVERIVAENAPEATQVVSTVGARGQSAYEINVGTGGESHWAEVTVELQDGKEFKRASHKEIQRRLRPFLDAIPGALIRFRPLQWGPPTPAPVVVNVIGPEIEVLRGAAARIKKILAGLPGAIDIRDDFSDAPPELNVRVDRAKAALLGISMETVAMSLRAAAAGLDVREIRDELDVSRTYDLRIRYAPEFRTGENMLENFRLRSDSGALVPLANIAEFERSAGISEIRHVDRRRVVRITAQNEGVSAVELAGKLKEKLKSLALPEAYTLTFGGHQKETEESFGSLKLAYMIAFILIFALLVTQFNSYLQPFAIMTALPLSVVGAVFGLWVTGNKFSIMSFVGLVGLTGIVVNDSIVLVDCVNRMRKTGLNIFDSIVAAGRQRLRPIISTTLSTIGGILTLTLIDELWAGLGVVIIFGLAFATVLTLIVVPVMYSIFEGLGYHIVSALKGRRWDSVPEGAGFFYTRGRNSKFWAMGILLIQVAFFIAGGAYFFPEFFSFVGGAVHRAPSFLKLGVEVVVFYIGALLRLGGILLILLAPGAAGLLYLMGRKAREGYYVDLLPSGLTLCLPAEKLFIPGDEIEKIKYSRFFCRIVIRAGRRNFKIRKVLPGRAAPGALSLRTWLMKPGPPKSEIQKGMDEMKTRLEGMVKARAGLS</sequence>
<keyword evidence="1" id="KW-0175">Coiled coil</keyword>
<feature type="transmembrane region" description="Helical" evidence="2">
    <location>
        <begin position="384"/>
        <end position="408"/>
    </location>
</feature>
<dbReference type="PANTHER" id="PTHR32063:SF33">
    <property type="entry name" value="RND SUPERFAMILY EFFLUX PUMP PERMEASE COMPONENT"/>
    <property type="match status" value="1"/>
</dbReference>
<feature type="transmembrane region" description="Helical" evidence="2">
    <location>
        <begin position="522"/>
        <end position="540"/>
    </location>
</feature>
<feature type="transmembrane region" description="Helical" evidence="2">
    <location>
        <begin position="864"/>
        <end position="881"/>
    </location>
</feature>
<dbReference type="SUPFAM" id="SSF82714">
    <property type="entry name" value="Multidrug efflux transporter AcrB TolC docking domain, DN and DC subdomains"/>
    <property type="match status" value="2"/>
</dbReference>
<protein>
    <recommendedName>
        <fullName evidence="4">Acriflavin resistance protein</fullName>
    </recommendedName>
</protein>
<keyword evidence="2" id="KW-0472">Membrane</keyword>
<dbReference type="PANTHER" id="PTHR32063">
    <property type="match status" value="1"/>
</dbReference>
<organism evidence="3">
    <name type="scientific">uncultured Desulfobacteraceae bacterium</name>
    <dbReference type="NCBI Taxonomy" id="218296"/>
    <lineage>
        <taxon>Bacteria</taxon>
        <taxon>Pseudomonadati</taxon>
        <taxon>Thermodesulfobacteriota</taxon>
        <taxon>Desulfobacteria</taxon>
        <taxon>Desulfobacterales</taxon>
        <taxon>Desulfobacteraceae</taxon>
        <taxon>environmental samples</taxon>
    </lineage>
</organism>
<dbReference type="InterPro" id="IPR001036">
    <property type="entry name" value="Acrflvin-R"/>
</dbReference>
<dbReference type="Gene3D" id="3.30.2090.10">
    <property type="entry name" value="Multidrug efflux transporter AcrB TolC docking domain, DN and DC subdomains"/>
    <property type="match status" value="2"/>
</dbReference>
<dbReference type="SUPFAM" id="SSF82866">
    <property type="entry name" value="Multidrug efflux transporter AcrB transmembrane domain"/>
    <property type="match status" value="2"/>
</dbReference>
<dbReference type="Gene3D" id="1.20.1640.10">
    <property type="entry name" value="Multidrug efflux transporter AcrB transmembrane domain"/>
    <property type="match status" value="2"/>
</dbReference>
<evidence type="ECO:0000313" key="3">
    <source>
        <dbReference type="EMBL" id="VEN72860.1"/>
    </source>
</evidence>
<dbReference type="Gene3D" id="3.30.70.1430">
    <property type="entry name" value="Multidrug efflux transporter AcrB pore domain"/>
    <property type="match status" value="2"/>
</dbReference>
<feature type="transmembrane region" description="Helical" evidence="2">
    <location>
        <begin position="888"/>
        <end position="908"/>
    </location>
</feature>
<feature type="transmembrane region" description="Helical" evidence="2">
    <location>
        <begin position="914"/>
        <end position="939"/>
    </location>
</feature>
<dbReference type="Gene3D" id="3.30.70.1320">
    <property type="entry name" value="Multidrug efflux transporter AcrB pore domain like"/>
    <property type="match status" value="1"/>
</dbReference>
<dbReference type="SUPFAM" id="SSF82693">
    <property type="entry name" value="Multidrug efflux transporter AcrB pore domain, PN1, PN2, PC1 and PC2 subdomains"/>
    <property type="match status" value="3"/>
</dbReference>
<accession>A0A484HGU3</accession>
<dbReference type="Pfam" id="PF00873">
    <property type="entry name" value="ACR_tran"/>
    <property type="match status" value="1"/>
</dbReference>
<feature type="coiled-coil region" evidence="1">
    <location>
        <begin position="99"/>
        <end position="126"/>
    </location>
</feature>
<dbReference type="EMBL" id="CAACVI010000001">
    <property type="protein sequence ID" value="VEN72860.1"/>
    <property type="molecule type" value="Genomic_DNA"/>
</dbReference>
<evidence type="ECO:0008006" key="4">
    <source>
        <dbReference type="Google" id="ProtNLM"/>
    </source>
</evidence>
<proteinExistence type="predicted"/>
<dbReference type="InterPro" id="IPR027463">
    <property type="entry name" value="AcrB_DN_DC_subdom"/>
</dbReference>
<dbReference type="AlphaFoldDB" id="A0A484HGU3"/>
<reference evidence="3" key="1">
    <citation type="submission" date="2019-01" db="EMBL/GenBank/DDBJ databases">
        <authorList>
            <consortium name="Genoscope - CEA"/>
            <person name="William W."/>
        </authorList>
    </citation>
    <scope>NUCLEOTIDE SEQUENCE</scope>
    <source>
        <strain evidence="3">CR-1</strain>
    </source>
</reference>
<dbReference type="Gene3D" id="3.30.70.1440">
    <property type="entry name" value="Multidrug efflux transporter AcrB pore domain"/>
    <property type="match status" value="1"/>
</dbReference>
<dbReference type="GO" id="GO:0042910">
    <property type="term" value="F:xenobiotic transmembrane transporter activity"/>
    <property type="evidence" value="ECO:0007669"/>
    <property type="project" value="TreeGrafter"/>
</dbReference>
<evidence type="ECO:0000256" key="1">
    <source>
        <dbReference type="SAM" id="Coils"/>
    </source>
</evidence>
<keyword evidence="2" id="KW-0812">Transmembrane</keyword>
<feature type="transmembrane region" description="Helical" evidence="2">
    <location>
        <begin position="464"/>
        <end position="486"/>
    </location>
</feature>
<feature type="transmembrane region" description="Helical" evidence="2">
    <location>
        <begin position="428"/>
        <end position="452"/>
    </location>
</feature>
<name>A0A484HGU3_9BACT</name>
<dbReference type="GO" id="GO:0005886">
    <property type="term" value="C:plasma membrane"/>
    <property type="evidence" value="ECO:0007669"/>
    <property type="project" value="TreeGrafter"/>
</dbReference>
<keyword evidence="2" id="KW-1133">Transmembrane helix</keyword>
<feature type="transmembrane region" description="Helical" evidence="2">
    <location>
        <begin position="1094"/>
        <end position="1122"/>
    </location>
</feature>
<feature type="transmembrane region" description="Helical" evidence="2">
    <location>
        <begin position="960"/>
        <end position="980"/>
    </location>
</feature>
<feature type="transmembrane region" description="Helical" evidence="2">
    <location>
        <begin position="1048"/>
        <end position="1069"/>
    </location>
</feature>